<feature type="transmembrane region" description="Helical" evidence="8">
    <location>
        <begin position="302"/>
        <end position="324"/>
    </location>
</feature>
<keyword evidence="10" id="KW-1185">Reference proteome</keyword>
<keyword evidence="6 8" id="KW-1133">Transmembrane helix</keyword>
<dbReference type="AlphaFoldDB" id="A0A979FHU5"/>
<keyword evidence="2" id="KW-0813">Transport</keyword>
<name>A0A979FHU5_HYAAZ</name>
<dbReference type="PROSITE" id="PS00216">
    <property type="entry name" value="SUGAR_TRANSPORT_1"/>
    <property type="match status" value="1"/>
</dbReference>
<evidence type="ECO:0000259" key="9">
    <source>
        <dbReference type="PROSITE" id="PS50850"/>
    </source>
</evidence>
<dbReference type="Gene3D" id="1.20.1250.20">
    <property type="entry name" value="MFS general substrate transporter like domains"/>
    <property type="match status" value="1"/>
</dbReference>
<dbReference type="GeneID" id="108668082"/>
<feature type="transmembrane region" description="Helical" evidence="8">
    <location>
        <begin position="244"/>
        <end position="265"/>
    </location>
</feature>
<feature type="transmembrane region" description="Helical" evidence="8">
    <location>
        <begin position="46"/>
        <end position="69"/>
    </location>
</feature>
<feature type="transmembrane region" description="Helical" evidence="8">
    <location>
        <begin position="344"/>
        <end position="363"/>
    </location>
</feature>
<keyword evidence="4" id="KW-0762">Sugar transport</keyword>
<sequence>MSGFGVGIVLGLSSPATFQLRAQQQEALNNSAQLNNSIVASQDMIVMTSAEISLFSAVYSCGALAGGLLSSALMNRLGRRATLMVSVLPCLLGCCLMGLSSNYGVLLTGRILTGVFIGVSGASGNAFLGEIAASDIRGMLGALYELMLVAGVLIAFVTREYVSWQQLALITNAPVLLLALLVFFTKESPAFLLIAGKENEARAALQYYRGPDRDVDMEMCALKESQMETRGKRLALSDLKKRHIYLPLFITVVTASMFHLCGIGMSTKTNMSEATGVIACCGVELITAVAAIFLIERAGRKTLLLVSGAVMSASFGCLGLYFYFLSCNELWAKQHLSWLPLTSLLAYVVAFGIGYGPIPWILLGEMFPPLIRETAAGLTVTVVWTLSFITIVTYDALSTALGSYGFYWLYASICALASIFTAAVVKETKGKRLDEITKLFESKKSYGCSTAVKRIKQGTTTNQG</sequence>
<dbReference type="InterPro" id="IPR005828">
    <property type="entry name" value="MFS_sugar_transport-like"/>
</dbReference>
<dbReference type="InterPro" id="IPR050549">
    <property type="entry name" value="MFS_Trehalose_Transporter"/>
</dbReference>
<dbReference type="GO" id="GO:0005886">
    <property type="term" value="C:plasma membrane"/>
    <property type="evidence" value="ECO:0007669"/>
    <property type="project" value="UniProtKB-SubCell"/>
</dbReference>
<feature type="transmembrane region" description="Helical" evidence="8">
    <location>
        <begin position="140"/>
        <end position="158"/>
    </location>
</feature>
<feature type="transmembrane region" description="Helical" evidence="8">
    <location>
        <begin position="406"/>
        <end position="425"/>
    </location>
</feature>
<protein>
    <submittedName>
        <fullName evidence="11">Solute carrier family 2, facilitated glucose transporter member 8-like</fullName>
    </submittedName>
</protein>
<dbReference type="PROSITE" id="PS00217">
    <property type="entry name" value="SUGAR_TRANSPORT_2"/>
    <property type="match status" value="1"/>
</dbReference>
<dbReference type="FunFam" id="1.20.1250.20:FF:000218">
    <property type="entry name" value="facilitated trehalose transporter Tret1"/>
    <property type="match status" value="1"/>
</dbReference>
<dbReference type="InterPro" id="IPR036259">
    <property type="entry name" value="MFS_trans_sf"/>
</dbReference>
<dbReference type="KEGG" id="hazt:108668082"/>
<proteinExistence type="predicted"/>
<feature type="domain" description="Major facilitator superfamily (MFS) profile" evidence="9">
    <location>
        <begin position="1"/>
        <end position="429"/>
    </location>
</feature>
<gene>
    <name evidence="11" type="primary">LOC108668082</name>
</gene>
<feature type="transmembrane region" description="Helical" evidence="8">
    <location>
        <begin position="271"/>
        <end position="295"/>
    </location>
</feature>
<evidence type="ECO:0000256" key="2">
    <source>
        <dbReference type="ARBA" id="ARBA00022448"/>
    </source>
</evidence>
<dbReference type="OrthoDB" id="6612291at2759"/>
<evidence type="ECO:0000256" key="5">
    <source>
        <dbReference type="ARBA" id="ARBA00022692"/>
    </source>
</evidence>
<evidence type="ECO:0000256" key="3">
    <source>
        <dbReference type="ARBA" id="ARBA00022475"/>
    </source>
</evidence>
<evidence type="ECO:0000256" key="8">
    <source>
        <dbReference type="SAM" id="Phobius"/>
    </source>
</evidence>
<dbReference type="InterPro" id="IPR020846">
    <property type="entry name" value="MFS_dom"/>
</dbReference>
<dbReference type="PROSITE" id="PS50850">
    <property type="entry name" value="MFS"/>
    <property type="match status" value="1"/>
</dbReference>
<feature type="transmembrane region" description="Helical" evidence="8">
    <location>
        <begin position="375"/>
        <end position="394"/>
    </location>
</feature>
<accession>A0A979FHU5</accession>
<feature type="transmembrane region" description="Helical" evidence="8">
    <location>
        <begin position="111"/>
        <end position="128"/>
    </location>
</feature>
<dbReference type="SUPFAM" id="SSF103473">
    <property type="entry name" value="MFS general substrate transporter"/>
    <property type="match status" value="1"/>
</dbReference>
<dbReference type="Proteomes" id="UP000694843">
    <property type="component" value="Unplaced"/>
</dbReference>
<organism evidence="10 11">
    <name type="scientific">Hyalella azteca</name>
    <name type="common">Amphipod</name>
    <dbReference type="NCBI Taxonomy" id="294128"/>
    <lineage>
        <taxon>Eukaryota</taxon>
        <taxon>Metazoa</taxon>
        <taxon>Ecdysozoa</taxon>
        <taxon>Arthropoda</taxon>
        <taxon>Crustacea</taxon>
        <taxon>Multicrustacea</taxon>
        <taxon>Malacostraca</taxon>
        <taxon>Eumalacostraca</taxon>
        <taxon>Peracarida</taxon>
        <taxon>Amphipoda</taxon>
        <taxon>Senticaudata</taxon>
        <taxon>Talitrida</taxon>
        <taxon>Talitroidea</taxon>
        <taxon>Hyalellidae</taxon>
        <taxon>Hyalella</taxon>
    </lineage>
</organism>
<dbReference type="InterPro" id="IPR005829">
    <property type="entry name" value="Sugar_transporter_CS"/>
</dbReference>
<evidence type="ECO:0000313" key="10">
    <source>
        <dbReference type="Proteomes" id="UP000694843"/>
    </source>
</evidence>
<feature type="transmembrane region" description="Helical" evidence="8">
    <location>
        <begin position="81"/>
        <end position="99"/>
    </location>
</feature>
<dbReference type="InterPro" id="IPR003663">
    <property type="entry name" value="Sugar/inositol_transpt"/>
</dbReference>
<comment type="subcellular location">
    <subcellularLocation>
        <location evidence="1">Cell membrane</location>
        <topology evidence="1">Multi-pass membrane protein</topology>
    </subcellularLocation>
</comment>
<keyword evidence="5 8" id="KW-0812">Transmembrane</keyword>
<dbReference type="RefSeq" id="XP_047736166.1">
    <property type="nucleotide sequence ID" value="XM_047880210.1"/>
</dbReference>
<evidence type="ECO:0000256" key="6">
    <source>
        <dbReference type="ARBA" id="ARBA00022989"/>
    </source>
</evidence>
<keyword evidence="7 8" id="KW-0472">Membrane</keyword>
<dbReference type="PANTHER" id="PTHR48021">
    <property type="match status" value="1"/>
</dbReference>
<feature type="transmembrane region" description="Helical" evidence="8">
    <location>
        <begin position="164"/>
        <end position="184"/>
    </location>
</feature>
<dbReference type="GO" id="GO:0022857">
    <property type="term" value="F:transmembrane transporter activity"/>
    <property type="evidence" value="ECO:0007669"/>
    <property type="project" value="InterPro"/>
</dbReference>
<evidence type="ECO:0000256" key="1">
    <source>
        <dbReference type="ARBA" id="ARBA00004651"/>
    </source>
</evidence>
<dbReference type="PRINTS" id="PR00171">
    <property type="entry name" value="SUGRTRNSPORT"/>
</dbReference>
<reference evidence="11" key="1">
    <citation type="submission" date="2025-08" db="UniProtKB">
        <authorList>
            <consortium name="RefSeq"/>
        </authorList>
    </citation>
    <scope>IDENTIFICATION</scope>
    <source>
        <tissue evidence="11">Whole organism</tissue>
    </source>
</reference>
<evidence type="ECO:0000256" key="4">
    <source>
        <dbReference type="ARBA" id="ARBA00022597"/>
    </source>
</evidence>
<dbReference type="PANTHER" id="PTHR48021:SF1">
    <property type="entry name" value="GH07001P-RELATED"/>
    <property type="match status" value="1"/>
</dbReference>
<evidence type="ECO:0000256" key="7">
    <source>
        <dbReference type="ARBA" id="ARBA00023136"/>
    </source>
</evidence>
<evidence type="ECO:0000313" key="11">
    <source>
        <dbReference type="RefSeq" id="XP_047736166.1"/>
    </source>
</evidence>
<dbReference type="OMA" id="GITWKEC"/>
<dbReference type="Pfam" id="PF00083">
    <property type="entry name" value="Sugar_tr"/>
    <property type="match status" value="1"/>
</dbReference>
<keyword evidence="3" id="KW-1003">Cell membrane</keyword>